<dbReference type="EMBL" id="LRPB01000006">
    <property type="protein sequence ID" value="KYG85112.1"/>
    <property type="molecule type" value="Genomic_DNA"/>
</dbReference>
<dbReference type="STRING" id="1914963.AWW67_17920"/>
<comment type="caution">
    <text evidence="1">The sequence shown here is derived from an EMBL/GenBank/DDBJ whole genome shotgun (WGS) entry which is preliminary data.</text>
</comment>
<reference evidence="1 2" key="1">
    <citation type="submission" date="2016-01" db="EMBL/GenBank/DDBJ databases">
        <title>Genome sequencing of Roseivirga seohaensis SW-152.</title>
        <authorList>
            <person name="Selvaratnam C."/>
            <person name="Thevarajoo S."/>
            <person name="Goh K.M."/>
            <person name="Ee R."/>
            <person name="Chan K.-G."/>
            <person name="Chong C.S."/>
        </authorList>
    </citation>
    <scope>NUCLEOTIDE SEQUENCE [LARGE SCALE GENOMIC DNA]</scope>
    <source>
        <strain evidence="1 2">SW-152</strain>
    </source>
</reference>
<evidence type="ECO:0000313" key="2">
    <source>
        <dbReference type="Proteomes" id="UP000075663"/>
    </source>
</evidence>
<dbReference type="Proteomes" id="UP000075663">
    <property type="component" value="Unassembled WGS sequence"/>
</dbReference>
<gene>
    <name evidence="1" type="ORF">AWW67_17920</name>
</gene>
<organism evidence="1 2">
    <name type="scientific">Roseivirga seohaensis</name>
    <dbReference type="NCBI Taxonomy" id="1914963"/>
    <lineage>
        <taxon>Bacteria</taxon>
        <taxon>Pseudomonadati</taxon>
        <taxon>Bacteroidota</taxon>
        <taxon>Cytophagia</taxon>
        <taxon>Cytophagales</taxon>
        <taxon>Roseivirgaceae</taxon>
        <taxon>Roseivirga</taxon>
    </lineage>
</organism>
<evidence type="ECO:0000313" key="1">
    <source>
        <dbReference type="EMBL" id="KYG85112.1"/>
    </source>
</evidence>
<sequence length="77" mass="9065">MLVSTMLLAKGNAKLDPFLYYSNISQKKIKSFCSRLKTTLKQPILALMVIIYFIDNDFQVRHYCLFLIKILLYICRV</sequence>
<proteinExistence type="predicted"/>
<name>A0A150Y2I1_9BACT</name>
<accession>A0A150Y2I1</accession>
<protein>
    <submittedName>
        <fullName evidence="1">Uncharacterized protein</fullName>
    </submittedName>
</protein>
<dbReference type="AlphaFoldDB" id="A0A150Y2I1"/>